<dbReference type="VEuPathDB" id="AmoebaDB:DDB_G0268124"/>
<evidence type="ECO:0000313" key="2">
    <source>
        <dbReference type="Proteomes" id="UP000002195"/>
    </source>
</evidence>
<organism evidence="1 2">
    <name type="scientific">Dictyostelium discoideum</name>
    <name type="common">Social amoeba</name>
    <dbReference type="NCBI Taxonomy" id="44689"/>
    <lineage>
        <taxon>Eukaryota</taxon>
        <taxon>Amoebozoa</taxon>
        <taxon>Evosea</taxon>
        <taxon>Eumycetozoa</taxon>
        <taxon>Dictyostelia</taxon>
        <taxon>Dictyosteliales</taxon>
        <taxon>Dictyosteliaceae</taxon>
        <taxon>Dictyostelium</taxon>
    </lineage>
</organism>
<dbReference type="Proteomes" id="UP000002195">
    <property type="component" value="Unassembled WGS sequence"/>
</dbReference>
<gene>
    <name evidence="1" type="ORF">DDB_G0268124</name>
</gene>
<proteinExistence type="predicted"/>
<dbReference type="InterPro" id="IPR009011">
    <property type="entry name" value="Man6P_isomerase_rcpt-bd_dom_sf"/>
</dbReference>
<dbReference type="GeneID" id="8616376"/>
<name>Q55FG7_DICDI</name>
<dbReference type="EMBL" id="AAFI02000003">
    <property type="protein sequence ID" value="EAL73515.1"/>
    <property type="molecule type" value="Genomic_DNA"/>
</dbReference>
<comment type="caution">
    <text evidence="1">The sequence shown here is derived from an EMBL/GenBank/DDBJ whole genome shotgun (WGS) entry which is preliminary data.</text>
</comment>
<keyword evidence="2" id="KW-1185">Reference proteome</keyword>
<dbReference type="Gene3D" id="2.70.130.10">
    <property type="entry name" value="Mannose-6-phosphate receptor binding domain"/>
    <property type="match status" value="1"/>
</dbReference>
<dbReference type="AlphaFoldDB" id="Q55FG7"/>
<dbReference type="InParanoid" id="Q55FG7"/>
<protein>
    <submittedName>
        <fullName evidence="1">Uncharacterized protein</fullName>
    </submittedName>
</protein>
<dbReference type="PaxDb" id="44689-DDB0189791"/>
<dbReference type="SUPFAM" id="SSF50911">
    <property type="entry name" value="Mannose 6-phosphate receptor domain"/>
    <property type="match status" value="1"/>
</dbReference>
<sequence length="116" mass="12801">MFANIGGLIDLSPLTLPNGGYYAGSFFDYPPKSFSLLFNICGYATRCNSLGNNTKNTNAESCAFYQNDDTAPPMGYIDKSELFEIKNGVSLSYYGGKNGTAQFKIYCDPRHIIEHL</sequence>
<dbReference type="HOGENOM" id="CLU_2101505_0_0_1"/>
<dbReference type="RefSeq" id="XP_647566.1">
    <property type="nucleotide sequence ID" value="XM_642474.1"/>
</dbReference>
<accession>Q55FG7</accession>
<reference evidence="1 2" key="1">
    <citation type="journal article" date="2005" name="Nature">
        <title>The genome of the social amoeba Dictyostelium discoideum.</title>
        <authorList>
            <consortium name="The Dictyostelium discoideum Sequencing Consortium"/>
            <person name="Eichinger L."/>
            <person name="Pachebat J.A."/>
            <person name="Glockner G."/>
            <person name="Rajandream M.A."/>
            <person name="Sucgang R."/>
            <person name="Berriman M."/>
            <person name="Song J."/>
            <person name="Olsen R."/>
            <person name="Szafranski K."/>
            <person name="Xu Q."/>
            <person name="Tunggal B."/>
            <person name="Kummerfeld S."/>
            <person name="Madera M."/>
            <person name="Konfortov B.A."/>
            <person name="Rivero F."/>
            <person name="Bankier A.T."/>
            <person name="Lehmann R."/>
            <person name="Hamlin N."/>
            <person name="Davies R."/>
            <person name="Gaudet P."/>
            <person name="Fey P."/>
            <person name="Pilcher K."/>
            <person name="Chen G."/>
            <person name="Saunders D."/>
            <person name="Sodergren E."/>
            <person name="Davis P."/>
            <person name="Kerhornou A."/>
            <person name="Nie X."/>
            <person name="Hall N."/>
            <person name="Anjard C."/>
            <person name="Hemphill L."/>
            <person name="Bason N."/>
            <person name="Farbrother P."/>
            <person name="Desany B."/>
            <person name="Just E."/>
            <person name="Morio T."/>
            <person name="Rost R."/>
            <person name="Churcher C."/>
            <person name="Cooper J."/>
            <person name="Haydock S."/>
            <person name="van Driessche N."/>
            <person name="Cronin A."/>
            <person name="Goodhead I."/>
            <person name="Muzny D."/>
            <person name="Mourier T."/>
            <person name="Pain A."/>
            <person name="Lu M."/>
            <person name="Harper D."/>
            <person name="Lindsay R."/>
            <person name="Hauser H."/>
            <person name="James K."/>
            <person name="Quiles M."/>
            <person name="Madan Babu M."/>
            <person name="Saito T."/>
            <person name="Buchrieser C."/>
            <person name="Wardroper A."/>
            <person name="Felder M."/>
            <person name="Thangavelu M."/>
            <person name="Johnson D."/>
            <person name="Knights A."/>
            <person name="Loulseged H."/>
            <person name="Mungall K."/>
            <person name="Oliver K."/>
            <person name="Price C."/>
            <person name="Quail M.A."/>
            <person name="Urushihara H."/>
            <person name="Hernandez J."/>
            <person name="Rabbinowitsch E."/>
            <person name="Steffen D."/>
            <person name="Sanders M."/>
            <person name="Ma J."/>
            <person name="Kohara Y."/>
            <person name="Sharp S."/>
            <person name="Simmonds M."/>
            <person name="Spiegler S."/>
            <person name="Tivey A."/>
            <person name="Sugano S."/>
            <person name="White B."/>
            <person name="Walker D."/>
            <person name="Woodward J."/>
            <person name="Winckler T."/>
            <person name="Tanaka Y."/>
            <person name="Shaulsky G."/>
            <person name="Schleicher M."/>
            <person name="Weinstock G."/>
            <person name="Rosenthal A."/>
            <person name="Cox E.C."/>
            <person name="Chisholm R.L."/>
            <person name="Gibbs R."/>
            <person name="Loomis W.F."/>
            <person name="Platzer M."/>
            <person name="Kay R.R."/>
            <person name="Williams J."/>
            <person name="Dear P.H."/>
            <person name="Noegel A.A."/>
            <person name="Barrell B."/>
            <person name="Kuspa A."/>
        </authorList>
    </citation>
    <scope>NUCLEOTIDE SEQUENCE [LARGE SCALE GENOMIC DNA]</scope>
    <source>
        <strain evidence="1 2">AX4</strain>
    </source>
</reference>
<dbReference type="KEGG" id="ddi:DDB_G0268124"/>
<evidence type="ECO:0000313" key="1">
    <source>
        <dbReference type="EMBL" id="EAL73515.1"/>
    </source>
</evidence>